<dbReference type="Gene3D" id="4.10.830.40">
    <property type="match status" value="1"/>
</dbReference>
<keyword evidence="4" id="KW-0862">Zinc</keyword>
<feature type="domain" description="B30.2/SPRY" evidence="9">
    <location>
        <begin position="339"/>
        <end position="538"/>
    </location>
</feature>
<dbReference type="EMBL" id="CM012454">
    <property type="protein sequence ID" value="RVE60307.1"/>
    <property type="molecule type" value="Genomic_DNA"/>
</dbReference>
<evidence type="ECO:0000256" key="2">
    <source>
        <dbReference type="ARBA" id="ARBA00022723"/>
    </source>
</evidence>
<dbReference type="InterPro" id="IPR003879">
    <property type="entry name" value="Butyrophylin_SPRY"/>
</dbReference>
<dbReference type="SMART" id="SM00449">
    <property type="entry name" value="SPRY"/>
    <property type="match status" value="1"/>
</dbReference>
<evidence type="ECO:0000259" key="8">
    <source>
        <dbReference type="PROSITE" id="PS50089"/>
    </source>
</evidence>
<dbReference type="SMART" id="SM00184">
    <property type="entry name" value="RING"/>
    <property type="match status" value="1"/>
</dbReference>
<evidence type="ECO:0000256" key="4">
    <source>
        <dbReference type="ARBA" id="ARBA00022833"/>
    </source>
</evidence>
<evidence type="ECO:0000313" key="10">
    <source>
        <dbReference type="EMBL" id="RVE60307.1"/>
    </source>
</evidence>
<dbReference type="GO" id="GO:0045087">
    <property type="term" value="P:innate immune response"/>
    <property type="evidence" value="ECO:0007669"/>
    <property type="project" value="UniProtKB-KW"/>
</dbReference>
<dbReference type="InterPro" id="IPR001870">
    <property type="entry name" value="B30.2/SPRY"/>
</dbReference>
<evidence type="ECO:0000256" key="3">
    <source>
        <dbReference type="ARBA" id="ARBA00022771"/>
    </source>
</evidence>
<feature type="coiled-coil region" evidence="7">
    <location>
        <begin position="188"/>
        <end position="218"/>
    </location>
</feature>
<dbReference type="Gene3D" id="2.60.120.920">
    <property type="match status" value="1"/>
</dbReference>
<dbReference type="Gene3D" id="3.30.160.60">
    <property type="entry name" value="Classic Zinc Finger"/>
    <property type="match status" value="1"/>
</dbReference>
<dbReference type="OrthoDB" id="6270329at2759"/>
<dbReference type="InterPro" id="IPR013083">
    <property type="entry name" value="Znf_RING/FYVE/PHD"/>
</dbReference>
<dbReference type="CDD" id="cd13733">
    <property type="entry name" value="SPRY_PRY_C-I_1"/>
    <property type="match status" value="1"/>
</dbReference>
<dbReference type="GO" id="GO:0008270">
    <property type="term" value="F:zinc ion binding"/>
    <property type="evidence" value="ECO:0007669"/>
    <property type="project" value="UniProtKB-KW"/>
</dbReference>
<dbReference type="GO" id="GO:0005737">
    <property type="term" value="C:cytoplasm"/>
    <property type="evidence" value="ECO:0007669"/>
    <property type="project" value="UniProtKB-ARBA"/>
</dbReference>
<evidence type="ECO:0000256" key="5">
    <source>
        <dbReference type="ARBA" id="ARBA00022859"/>
    </source>
</evidence>
<keyword evidence="3 6" id="KW-0863">Zinc-finger</keyword>
<feature type="coiled-coil region" evidence="7">
    <location>
        <begin position="249"/>
        <end position="287"/>
    </location>
</feature>
<keyword evidence="1" id="KW-0399">Innate immunity</keyword>
<keyword evidence="7" id="KW-0175">Coiled coil</keyword>
<dbReference type="SUPFAM" id="SSF49899">
    <property type="entry name" value="Concanavalin A-like lectins/glucanases"/>
    <property type="match status" value="1"/>
</dbReference>
<sequence>MASFSEPLRDSSSLEKHLSCSICMDAFTNPVTSSCGHSFCQGCLGCHLKYVTRMCPLCKTHINKMPEVNIVLRDVTEHMNAAVQNRYTGAAGEVACDVCTTSKMKAVKSCLVCLTSYCSAHLQSHSSQRLKGHRLVQPIKDLDARACLTHGRPYELYNKTQQACICVSCMKEGQDDVVSIEDEWHKRKGQLQCTKVELEEKIERRKEKMEEVDAALNVCMNKLEYELSDVEAVFTEVFNILEVARAAAMQPLEERKRLLEKEAKGLKEELEAEIIKLLDAVVELEGISALEDHILFLQRYPSLAKHDDMKDWTEVELDTSLSFGSMRKITEELIEKFQQELDRLSSIDLKRLSSFTVDVRLDSNTAHKRLSVSEDGKEVRDSGEDQEISDSPSRFDLFGSVLGLNSFSSGRSYWEVEVGNKTGWDLGVATRGASRKGKLTLSPENGYWVLVHYEEEKFAAMASVPLSLFLKEKPTKVGLFVDHEEGLVSFYDVRAQSHIYSFTECSFKEELYPYFSPHMREEEKNAQPLVICNGKDQDIELDAEWKRLCSISVDEEETE</sequence>
<accession>A0A3S2LSN6</accession>
<dbReference type="Proteomes" id="UP000283210">
    <property type="component" value="Chromosome 18"/>
</dbReference>
<dbReference type="FunFam" id="2.60.120.920:FF:000004">
    <property type="entry name" value="Butyrophilin subfamily 1 member A1"/>
    <property type="match status" value="1"/>
</dbReference>
<protein>
    <recommendedName>
        <fullName evidence="12">RING-type E3 ubiquitin transferase</fullName>
    </recommendedName>
</protein>
<dbReference type="AlphaFoldDB" id="A0A3S2LSN6"/>
<evidence type="ECO:0000256" key="1">
    <source>
        <dbReference type="ARBA" id="ARBA00022588"/>
    </source>
</evidence>
<dbReference type="Pfam" id="PF00622">
    <property type="entry name" value="SPRY"/>
    <property type="match status" value="1"/>
</dbReference>
<dbReference type="InterPro" id="IPR001841">
    <property type="entry name" value="Znf_RING"/>
</dbReference>
<dbReference type="SUPFAM" id="SSF57850">
    <property type="entry name" value="RING/U-box"/>
    <property type="match status" value="1"/>
</dbReference>
<keyword evidence="11" id="KW-1185">Reference proteome</keyword>
<dbReference type="PANTHER" id="PTHR25465">
    <property type="entry name" value="B-BOX DOMAIN CONTAINING"/>
    <property type="match status" value="1"/>
</dbReference>
<dbReference type="Gene3D" id="3.30.40.10">
    <property type="entry name" value="Zinc/RING finger domain, C3HC4 (zinc finger)"/>
    <property type="match status" value="1"/>
</dbReference>
<evidence type="ECO:0000313" key="11">
    <source>
        <dbReference type="Proteomes" id="UP000283210"/>
    </source>
</evidence>
<dbReference type="Pfam" id="PF13445">
    <property type="entry name" value="zf-RING_UBOX"/>
    <property type="match status" value="1"/>
</dbReference>
<dbReference type="InterPro" id="IPR058030">
    <property type="entry name" value="TRIM8/14/16/25/29/45/65_CC"/>
</dbReference>
<dbReference type="InterPro" id="IPR003877">
    <property type="entry name" value="SPRY_dom"/>
</dbReference>
<dbReference type="InterPro" id="IPR017907">
    <property type="entry name" value="Znf_RING_CS"/>
</dbReference>
<dbReference type="SMART" id="SM00589">
    <property type="entry name" value="PRY"/>
    <property type="match status" value="1"/>
</dbReference>
<dbReference type="PROSITE" id="PS50188">
    <property type="entry name" value="B302_SPRY"/>
    <property type="match status" value="1"/>
</dbReference>
<dbReference type="PROSITE" id="PS00518">
    <property type="entry name" value="ZF_RING_1"/>
    <property type="match status" value="1"/>
</dbReference>
<dbReference type="InterPro" id="IPR051051">
    <property type="entry name" value="E3_ubiq-ligase_TRIM/RNF"/>
</dbReference>
<dbReference type="InterPro" id="IPR043136">
    <property type="entry name" value="B30.2/SPRY_sf"/>
</dbReference>
<keyword evidence="5" id="KW-0391">Immunity</keyword>
<keyword evidence="2" id="KW-0479">Metal-binding</keyword>
<dbReference type="Pfam" id="PF13765">
    <property type="entry name" value="PRY"/>
    <property type="match status" value="1"/>
</dbReference>
<proteinExistence type="predicted"/>
<dbReference type="InterPro" id="IPR006574">
    <property type="entry name" value="PRY"/>
</dbReference>
<reference evidence="10 11" key="1">
    <citation type="submission" date="2018-11" db="EMBL/GenBank/DDBJ databases">
        <authorList>
            <person name="Lopez-Roques C."/>
            <person name="Donnadieu C."/>
            <person name="Bouchez O."/>
            <person name="Klopp C."/>
            <person name="Cabau C."/>
            <person name="Zahm M."/>
        </authorList>
    </citation>
    <scope>NUCLEOTIDE SEQUENCE [LARGE SCALE GENOMIC DNA]</scope>
    <source>
        <strain evidence="10">RS831</strain>
        <tissue evidence="10">Whole body</tissue>
    </source>
</reference>
<dbReference type="InterPro" id="IPR013320">
    <property type="entry name" value="ConA-like_dom_sf"/>
</dbReference>
<dbReference type="PANTHER" id="PTHR25465:SF49">
    <property type="entry name" value="BLOODTHIRSTY-RELATED GENE FAMILY, MEMBER 1-RELATED"/>
    <property type="match status" value="1"/>
</dbReference>
<dbReference type="InterPro" id="IPR027370">
    <property type="entry name" value="Znf-RING_euk"/>
</dbReference>
<reference evidence="10 11" key="2">
    <citation type="submission" date="2019-01" db="EMBL/GenBank/DDBJ databases">
        <title>A chromosome length genome reference of the Java medaka (oryzias javanicus).</title>
        <authorList>
            <person name="Herpin A."/>
            <person name="Takehana Y."/>
            <person name="Naruse K."/>
            <person name="Ansai S."/>
            <person name="Kawaguchi M."/>
        </authorList>
    </citation>
    <scope>NUCLEOTIDE SEQUENCE [LARGE SCALE GENOMIC DNA]</scope>
    <source>
        <strain evidence="10">RS831</strain>
        <tissue evidence="10">Whole body</tissue>
    </source>
</reference>
<evidence type="ECO:0008006" key="12">
    <source>
        <dbReference type="Google" id="ProtNLM"/>
    </source>
</evidence>
<dbReference type="SUPFAM" id="SSF57845">
    <property type="entry name" value="B-box zinc-binding domain"/>
    <property type="match status" value="1"/>
</dbReference>
<feature type="domain" description="RING-type" evidence="8">
    <location>
        <begin position="20"/>
        <end position="59"/>
    </location>
</feature>
<evidence type="ECO:0000256" key="7">
    <source>
        <dbReference type="SAM" id="Coils"/>
    </source>
</evidence>
<evidence type="ECO:0000256" key="6">
    <source>
        <dbReference type="PROSITE-ProRule" id="PRU00175"/>
    </source>
</evidence>
<name>A0A3S2LSN6_ORYJA</name>
<dbReference type="Pfam" id="PF25600">
    <property type="entry name" value="TRIM_CC"/>
    <property type="match status" value="1"/>
</dbReference>
<dbReference type="PRINTS" id="PR01407">
    <property type="entry name" value="BUTYPHLNCDUF"/>
</dbReference>
<evidence type="ECO:0000259" key="9">
    <source>
        <dbReference type="PROSITE" id="PS50188"/>
    </source>
</evidence>
<gene>
    <name evidence="10" type="ORF">OJAV_G00179420</name>
</gene>
<dbReference type="PROSITE" id="PS50089">
    <property type="entry name" value="ZF_RING_2"/>
    <property type="match status" value="1"/>
</dbReference>
<organism evidence="10 11">
    <name type="scientific">Oryzias javanicus</name>
    <name type="common">Javanese ricefish</name>
    <name type="synonym">Aplocheilus javanicus</name>
    <dbReference type="NCBI Taxonomy" id="123683"/>
    <lineage>
        <taxon>Eukaryota</taxon>
        <taxon>Metazoa</taxon>
        <taxon>Chordata</taxon>
        <taxon>Craniata</taxon>
        <taxon>Vertebrata</taxon>
        <taxon>Euteleostomi</taxon>
        <taxon>Actinopterygii</taxon>
        <taxon>Neopterygii</taxon>
        <taxon>Teleostei</taxon>
        <taxon>Neoteleostei</taxon>
        <taxon>Acanthomorphata</taxon>
        <taxon>Ovalentaria</taxon>
        <taxon>Atherinomorphae</taxon>
        <taxon>Beloniformes</taxon>
        <taxon>Adrianichthyidae</taxon>
        <taxon>Oryziinae</taxon>
        <taxon>Oryzias</taxon>
    </lineage>
</organism>